<evidence type="ECO:0000313" key="5">
    <source>
        <dbReference type="Proteomes" id="UP001649381"/>
    </source>
</evidence>
<dbReference type="Gene3D" id="3.40.1090.10">
    <property type="entry name" value="Cytosolic phospholipase A2 catalytic domain"/>
    <property type="match status" value="2"/>
</dbReference>
<comment type="caution">
    <text evidence="4">The sequence shown here is derived from an EMBL/GenBank/DDBJ whole genome shotgun (WGS) entry which is preliminary data.</text>
</comment>
<dbReference type="InterPro" id="IPR016035">
    <property type="entry name" value="Acyl_Trfase/lysoPLipase"/>
</dbReference>
<accession>A0ABS9GYQ0</accession>
<dbReference type="Pfam" id="PF01734">
    <property type="entry name" value="Patatin"/>
    <property type="match status" value="1"/>
</dbReference>
<keyword evidence="2" id="KW-0442">Lipid degradation</keyword>
<dbReference type="InterPro" id="IPR002641">
    <property type="entry name" value="PNPLA_dom"/>
</dbReference>
<keyword evidence="2" id="KW-0378">Hydrolase</keyword>
<dbReference type="PANTHER" id="PTHR46394:SF1">
    <property type="entry name" value="PNPLA DOMAIN-CONTAINING PROTEIN"/>
    <property type="match status" value="1"/>
</dbReference>
<dbReference type="EMBL" id="JAKIJS010000001">
    <property type="protein sequence ID" value="MCF6137869.1"/>
    <property type="molecule type" value="Genomic_DNA"/>
</dbReference>
<feature type="short sequence motif" description="GXSXG" evidence="2">
    <location>
        <begin position="36"/>
        <end position="40"/>
    </location>
</feature>
<name>A0ABS9GYQ0_9BACL</name>
<protein>
    <submittedName>
        <fullName evidence="4">Patatin-like phospholipase family protein</fullName>
    </submittedName>
</protein>
<evidence type="ECO:0000256" key="1">
    <source>
        <dbReference type="ARBA" id="ARBA00023098"/>
    </source>
</evidence>
<dbReference type="PANTHER" id="PTHR46394">
    <property type="entry name" value="ANNEXIN"/>
    <property type="match status" value="1"/>
</dbReference>
<proteinExistence type="predicted"/>
<keyword evidence="1 2" id="KW-0443">Lipid metabolism</keyword>
<dbReference type="SUPFAM" id="SSF52151">
    <property type="entry name" value="FabD/lysophospholipase-like"/>
    <property type="match status" value="1"/>
</dbReference>
<organism evidence="4 5">
    <name type="scientific">Pseudalkalibacillus berkeleyi</name>
    <dbReference type="NCBI Taxonomy" id="1069813"/>
    <lineage>
        <taxon>Bacteria</taxon>
        <taxon>Bacillati</taxon>
        <taxon>Bacillota</taxon>
        <taxon>Bacilli</taxon>
        <taxon>Bacillales</taxon>
        <taxon>Fictibacillaceae</taxon>
        <taxon>Pseudalkalibacillus</taxon>
    </lineage>
</organism>
<dbReference type="Proteomes" id="UP001649381">
    <property type="component" value="Unassembled WGS sequence"/>
</dbReference>
<evidence type="ECO:0000259" key="3">
    <source>
        <dbReference type="PROSITE" id="PS51635"/>
    </source>
</evidence>
<dbReference type="CDD" id="cd07207">
    <property type="entry name" value="Pat_ExoU_VipD_like"/>
    <property type="match status" value="1"/>
</dbReference>
<comment type="caution">
    <text evidence="2">Lacks conserved residue(s) required for the propagation of feature annotation.</text>
</comment>
<feature type="short sequence motif" description="DGA/G" evidence="2">
    <location>
        <begin position="184"/>
        <end position="186"/>
    </location>
</feature>
<feature type="active site" description="Proton acceptor" evidence="2">
    <location>
        <position position="184"/>
    </location>
</feature>
<keyword evidence="5" id="KW-1185">Reference proteome</keyword>
<evidence type="ECO:0000256" key="2">
    <source>
        <dbReference type="PROSITE-ProRule" id="PRU01161"/>
    </source>
</evidence>
<feature type="active site" description="Nucleophile" evidence="2">
    <location>
        <position position="38"/>
    </location>
</feature>
<evidence type="ECO:0000313" key="4">
    <source>
        <dbReference type="EMBL" id="MCF6137869.1"/>
    </source>
</evidence>
<reference evidence="4 5" key="1">
    <citation type="submission" date="2022-01" db="EMBL/GenBank/DDBJ databases">
        <title>Alkalihalobacillus sp. EGI L200015, a novel bacterium isolated from a salt lake sediment.</title>
        <authorList>
            <person name="Gao L."/>
            <person name="Fang B.-Z."/>
            <person name="Li W.-J."/>
        </authorList>
    </citation>
    <scope>NUCLEOTIDE SEQUENCE [LARGE SCALE GENOMIC DNA]</scope>
    <source>
        <strain evidence="4 5">KCTC 12718</strain>
    </source>
</reference>
<dbReference type="InterPro" id="IPR052580">
    <property type="entry name" value="Lipid_Hydrolase"/>
</dbReference>
<dbReference type="PROSITE" id="PS51635">
    <property type="entry name" value="PNPLA"/>
    <property type="match status" value="1"/>
</dbReference>
<sequence length="313" mass="35322">MDVDGVFSGGGVRAIAFIGALKVAEEKGISFKRTAGTSAGAIIAAFVAAGYTSDEIKELLHEIDLREFLDPRTISIAFPFMKWLTLYWKLGLYKGKKLEQWVEEKLAEKGVRTFADLEEGSIKIIASDITNGRLIVLPDDLERYGILPERFKIAKAVRMSASIPYFFDPIKIYDSTGKKNIFVDGGVLSNFPIWLFQDEKTPQERPVIGFQLQPSQLDQRPNNITNAITLFHGLFDTMMDAHDARHISQAHSADIVFIPVQQISMINFALSHQVIDQLTDFGKESTEKFLRTWRHYPNHNTRAKITLKKSSIL</sequence>
<feature type="domain" description="PNPLA" evidence="3">
    <location>
        <begin position="5"/>
        <end position="197"/>
    </location>
</feature>
<dbReference type="RefSeq" id="WP_236333826.1">
    <property type="nucleotide sequence ID" value="NZ_JAKIJS010000001.1"/>
</dbReference>
<gene>
    <name evidence="4" type="ORF">L2716_09015</name>
</gene>